<comment type="caution">
    <text evidence="1">The sequence shown here is derived from an EMBL/GenBank/DDBJ whole genome shotgun (WGS) entry which is preliminary data.</text>
</comment>
<proteinExistence type="predicted"/>
<gene>
    <name evidence="1" type="ORF">GTP23_19705</name>
</gene>
<keyword evidence="2" id="KW-1185">Reference proteome</keyword>
<organism evidence="1 2">
    <name type="scientific">Duganella fentianensis</name>
    <dbReference type="NCBI Taxonomy" id="2692177"/>
    <lineage>
        <taxon>Bacteria</taxon>
        <taxon>Pseudomonadati</taxon>
        <taxon>Pseudomonadota</taxon>
        <taxon>Betaproteobacteria</taxon>
        <taxon>Burkholderiales</taxon>
        <taxon>Oxalobacteraceae</taxon>
        <taxon>Telluria group</taxon>
        <taxon>Duganella</taxon>
    </lineage>
</organism>
<name>A0A845I0Z8_9BURK</name>
<accession>A0A845I0Z8</accession>
<dbReference type="EMBL" id="WWCL01000004">
    <property type="protein sequence ID" value="MYN47274.1"/>
    <property type="molecule type" value="Genomic_DNA"/>
</dbReference>
<sequence length="321" mass="35113">MEKASALKNPDFKFTPGELVALNNDRSLMAALVLTGETIATERYGAYYKTFVNLRGDTMIFDYKNKSIVRNCPVSVVLFDATPQPPSEQRLAGFVDNLIRRPDERGLISQFDRCLQQASLPRDGVRTVQVRSSEVSAEALAAFPPSLREHPEAVRAILMDTLASTLTARTGISMLPSSIGHAVGGVMSMRLQNGDDIKIKLAEGDYVFDIKLNKFAKIKTAETNVSATYVYGAYMRVNFSEPLLNTAFISTDLKNGEVAVLPAGQISNDDFAAYQDAIRGLYNKFADALAQPGSTWLKTAASEPAIEAQMAAARETLRKTK</sequence>
<dbReference type="Proteomes" id="UP000444316">
    <property type="component" value="Unassembled WGS sequence"/>
</dbReference>
<reference evidence="1" key="1">
    <citation type="submission" date="2019-12" db="EMBL/GenBank/DDBJ databases">
        <title>Novel species isolated from a subtropical stream in China.</title>
        <authorList>
            <person name="Lu H."/>
        </authorList>
    </citation>
    <scope>NUCLEOTIDE SEQUENCE [LARGE SCALE GENOMIC DNA]</scope>
    <source>
        <strain evidence="1">FT93W</strain>
    </source>
</reference>
<evidence type="ECO:0000313" key="2">
    <source>
        <dbReference type="Proteomes" id="UP000444316"/>
    </source>
</evidence>
<protein>
    <submittedName>
        <fullName evidence="1">Uncharacterized protein</fullName>
    </submittedName>
</protein>
<dbReference type="AlphaFoldDB" id="A0A845I0Z8"/>
<dbReference type="RefSeq" id="WP_161036657.1">
    <property type="nucleotide sequence ID" value="NZ_WWCL01000004.1"/>
</dbReference>
<evidence type="ECO:0000313" key="1">
    <source>
        <dbReference type="EMBL" id="MYN47274.1"/>
    </source>
</evidence>